<proteinExistence type="inferred from homology"/>
<dbReference type="Pfam" id="PF01494">
    <property type="entry name" value="FAD_binding_3"/>
    <property type="match status" value="1"/>
</dbReference>
<keyword evidence="7" id="KW-1185">Reference proteome</keyword>
<dbReference type="EMBL" id="KV441548">
    <property type="protein sequence ID" value="OAG12165.1"/>
    <property type="molecule type" value="Genomic_DNA"/>
</dbReference>
<name>A0A177CX84_9PLEO</name>
<evidence type="ECO:0000256" key="4">
    <source>
        <dbReference type="ARBA" id="ARBA00023002"/>
    </source>
</evidence>
<dbReference type="PANTHER" id="PTHR43747">
    <property type="entry name" value="FAD-BINDING PROTEIN"/>
    <property type="match status" value="1"/>
</dbReference>
<reference evidence="6 7" key="1">
    <citation type="submission" date="2016-05" db="EMBL/GenBank/DDBJ databases">
        <title>Comparative analysis of secretome profiles of manganese(II)-oxidizing ascomycete fungi.</title>
        <authorList>
            <consortium name="DOE Joint Genome Institute"/>
            <person name="Zeiner C.A."/>
            <person name="Purvine S.O."/>
            <person name="Zink E.M."/>
            <person name="Wu S."/>
            <person name="Pasa-Tolic L."/>
            <person name="Chaput D.L."/>
            <person name="Haridas S."/>
            <person name="Grigoriev I.V."/>
            <person name="Santelli C.M."/>
            <person name="Hansel C.M."/>
        </authorList>
    </citation>
    <scope>NUCLEOTIDE SEQUENCE [LARGE SCALE GENOMIC DNA]</scope>
    <source>
        <strain evidence="6 7">AP3s5-JAC2a</strain>
    </source>
</reference>
<evidence type="ECO:0000313" key="7">
    <source>
        <dbReference type="Proteomes" id="UP000077069"/>
    </source>
</evidence>
<organism evidence="6 7">
    <name type="scientific">Paraphaeosphaeria sporulosa</name>
    <dbReference type="NCBI Taxonomy" id="1460663"/>
    <lineage>
        <taxon>Eukaryota</taxon>
        <taxon>Fungi</taxon>
        <taxon>Dikarya</taxon>
        <taxon>Ascomycota</taxon>
        <taxon>Pezizomycotina</taxon>
        <taxon>Dothideomycetes</taxon>
        <taxon>Pleosporomycetidae</taxon>
        <taxon>Pleosporales</taxon>
        <taxon>Massarineae</taxon>
        <taxon>Didymosphaeriaceae</taxon>
        <taxon>Paraphaeosphaeria</taxon>
    </lineage>
</organism>
<evidence type="ECO:0000313" key="6">
    <source>
        <dbReference type="EMBL" id="OAG12165.1"/>
    </source>
</evidence>
<dbReference type="InParanoid" id="A0A177CX84"/>
<dbReference type="PANTHER" id="PTHR43747:SF5">
    <property type="entry name" value="FAD-BINDING DOMAIN-CONTAINING PROTEIN"/>
    <property type="match status" value="1"/>
</dbReference>
<dbReference type="Gene3D" id="3.50.50.60">
    <property type="entry name" value="FAD/NAD(P)-binding domain"/>
    <property type="match status" value="1"/>
</dbReference>
<dbReference type="AlphaFoldDB" id="A0A177CX84"/>
<protein>
    <submittedName>
        <fullName evidence="6">FAD/NAD(P)-binding domain-containing protein</fullName>
    </submittedName>
</protein>
<evidence type="ECO:0000259" key="5">
    <source>
        <dbReference type="Pfam" id="PF01494"/>
    </source>
</evidence>
<gene>
    <name evidence="6" type="ORF">CC84DRAFT_1192444</name>
</gene>
<dbReference type="GeneID" id="28764735"/>
<accession>A0A177CX84</accession>
<dbReference type="InterPro" id="IPR036188">
    <property type="entry name" value="FAD/NAD-bd_sf"/>
</dbReference>
<dbReference type="GO" id="GO:0071949">
    <property type="term" value="F:FAD binding"/>
    <property type="evidence" value="ECO:0007669"/>
    <property type="project" value="InterPro"/>
</dbReference>
<dbReference type="OrthoDB" id="3340390at2759"/>
<feature type="domain" description="FAD-binding" evidence="5">
    <location>
        <begin position="7"/>
        <end position="371"/>
    </location>
</feature>
<dbReference type="InterPro" id="IPR050816">
    <property type="entry name" value="Flavin-dep_Halogenase_NPB"/>
</dbReference>
<dbReference type="GO" id="GO:0016491">
    <property type="term" value="F:oxidoreductase activity"/>
    <property type="evidence" value="ECO:0007669"/>
    <property type="project" value="UniProtKB-KW"/>
</dbReference>
<evidence type="ECO:0000256" key="1">
    <source>
        <dbReference type="ARBA" id="ARBA00005706"/>
    </source>
</evidence>
<dbReference type="RefSeq" id="XP_018042530.1">
    <property type="nucleotide sequence ID" value="XM_018181249.1"/>
</dbReference>
<evidence type="ECO:0000256" key="2">
    <source>
        <dbReference type="ARBA" id="ARBA00022630"/>
    </source>
</evidence>
<evidence type="ECO:0000256" key="3">
    <source>
        <dbReference type="ARBA" id="ARBA00022827"/>
    </source>
</evidence>
<sequence length="527" mass="57449">MSIPEYTEVLVIGGGPAGSYAASALAREGIDTVLLEGEKFPRYHVGESMLPSLRHFFRFVDLDSTFVAHGFYKKIGAAFVLNNKEPAYTDFIGPGGPEGYSWNILRSEADDLIFRHAGKSGAAIYDGVRVTDIGFADHEGPSTASEKTRDPGKPISATWTRKADGTSGTIDFDYLIDASGRTGIMSTKYLKNRQFNHQPGLRNVASWGYWTGAGRYGIGTPQEGVPYFEALSDGSGWAWFIPLHNGTTSVGVVIDQEVATRKKKEMGSPGSKQFYLEVLKSASRMLEPMIKDATLVSDIKAASDWSYSASSYASYNTRIVGDAGSFIDPFFSSGVHLAVSSGLSAAATICASIKGQCSEYEALEWHSKRVARSYTRFLLIVLSALKQMREPDRAVLSDPDEAGFARAFDHFQSIIQGIADVNAVGTQEEVRNAVDFSFTAFVSPLDLAKRDTVLRRVESLKAAGGEQDMEKLHSYLSQEELEILESLRAKKTALKADIINVDSFTSDTIDGRFINMVQGSLGLEAVE</sequence>
<comment type="similarity">
    <text evidence="1">Belongs to the flavin-dependent halogenase family.</text>
</comment>
<dbReference type="PRINTS" id="PR00420">
    <property type="entry name" value="RNGMNOXGNASE"/>
</dbReference>
<keyword evidence="2" id="KW-0285">Flavoprotein</keyword>
<keyword evidence="4" id="KW-0560">Oxidoreductase</keyword>
<keyword evidence="3" id="KW-0274">FAD</keyword>
<dbReference type="Proteomes" id="UP000077069">
    <property type="component" value="Unassembled WGS sequence"/>
</dbReference>
<dbReference type="InterPro" id="IPR002938">
    <property type="entry name" value="FAD-bd"/>
</dbReference>
<dbReference type="SUPFAM" id="SSF51905">
    <property type="entry name" value="FAD/NAD(P)-binding domain"/>
    <property type="match status" value="1"/>
</dbReference>